<dbReference type="InterPro" id="IPR001633">
    <property type="entry name" value="EAL_dom"/>
</dbReference>
<gene>
    <name evidence="2" type="ORF">SAMN02746089_02818</name>
</gene>
<reference evidence="2 3" key="1">
    <citation type="submission" date="2016-11" db="EMBL/GenBank/DDBJ databases">
        <authorList>
            <person name="Jaros S."/>
            <person name="Januszkiewicz K."/>
            <person name="Wedrychowicz H."/>
        </authorList>
    </citation>
    <scope>NUCLEOTIDE SEQUENCE [LARGE SCALE GENOMIC DNA]</scope>
    <source>
        <strain evidence="2 3">DSM 17918</strain>
    </source>
</reference>
<dbReference type="AlphaFoldDB" id="A0A1M5FWD0"/>
<organism evidence="2 3">
    <name type="scientific">Caldanaerobius fijiensis DSM 17918</name>
    <dbReference type="NCBI Taxonomy" id="1121256"/>
    <lineage>
        <taxon>Bacteria</taxon>
        <taxon>Bacillati</taxon>
        <taxon>Bacillota</taxon>
        <taxon>Clostridia</taxon>
        <taxon>Thermoanaerobacterales</taxon>
        <taxon>Thermoanaerobacteraceae</taxon>
        <taxon>Caldanaerobius</taxon>
    </lineage>
</organism>
<protein>
    <submittedName>
        <fullName evidence="2">EAL domain-containing protein</fullName>
    </submittedName>
</protein>
<feature type="domain" description="EAL" evidence="1">
    <location>
        <begin position="1"/>
        <end position="163"/>
    </location>
</feature>
<dbReference type="PANTHER" id="PTHR33121:SF76">
    <property type="entry name" value="SIGNALING PROTEIN"/>
    <property type="match status" value="1"/>
</dbReference>
<evidence type="ECO:0000313" key="3">
    <source>
        <dbReference type="Proteomes" id="UP000184088"/>
    </source>
</evidence>
<name>A0A1M5FWD0_9THEO</name>
<evidence type="ECO:0000313" key="2">
    <source>
        <dbReference type="EMBL" id="SHF95776.1"/>
    </source>
</evidence>
<dbReference type="STRING" id="1121256.SAMN02746089_02818"/>
<dbReference type="InterPro" id="IPR050706">
    <property type="entry name" value="Cyclic-di-GMP_PDE-like"/>
</dbReference>
<dbReference type="Pfam" id="PF00563">
    <property type="entry name" value="EAL"/>
    <property type="match status" value="1"/>
</dbReference>
<dbReference type="Proteomes" id="UP000184088">
    <property type="component" value="Unassembled WGS sequence"/>
</dbReference>
<dbReference type="InterPro" id="IPR035919">
    <property type="entry name" value="EAL_sf"/>
</dbReference>
<dbReference type="PANTHER" id="PTHR33121">
    <property type="entry name" value="CYCLIC DI-GMP PHOSPHODIESTERASE PDEF"/>
    <property type="match status" value="1"/>
</dbReference>
<evidence type="ECO:0000259" key="1">
    <source>
        <dbReference type="PROSITE" id="PS50883"/>
    </source>
</evidence>
<dbReference type="GO" id="GO:0071111">
    <property type="term" value="F:cyclic-guanylate-specific phosphodiesterase activity"/>
    <property type="evidence" value="ECO:0007669"/>
    <property type="project" value="InterPro"/>
</dbReference>
<keyword evidence="3" id="KW-1185">Reference proteome</keyword>
<dbReference type="SUPFAM" id="SSF141868">
    <property type="entry name" value="EAL domain-like"/>
    <property type="match status" value="1"/>
</dbReference>
<dbReference type="CDD" id="cd01948">
    <property type="entry name" value="EAL"/>
    <property type="match status" value="1"/>
</dbReference>
<accession>A0A1M5FWD0</accession>
<dbReference type="SMART" id="SM00052">
    <property type="entry name" value="EAL"/>
    <property type="match status" value="1"/>
</dbReference>
<dbReference type="EMBL" id="FQVH01000087">
    <property type="protein sequence ID" value="SHF95776.1"/>
    <property type="molecule type" value="Genomic_DNA"/>
</dbReference>
<dbReference type="Gene3D" id="3.20.20.450">
    <property type="entry name" value="EAL domain"/>
    <property type="match status" value="1"/>
</dbReference>
<dbReference type="PROSITE" id="PS50883">
    <property type="entry name" value="EAL"/>
    <property type="match status" value="1"/>
</dbReference>
<proteinExistence type="predicted"/>
<sequence length="171" mass="19639">MLNTLFVNILPSTLLNKNFIRWWDNHIDLPVPIVLELSEIEPIANWSALKYIVSELHHRGVKIAIDDMGTGYSSLRHWCDLNPDFVKLDGYYINDLTKDSRKQRVIKSLLNLFENNADLIAEKIETQDELHVIKDLGVKYAQGYILGRPAPLKCIIKNLKGDCLDKQAQIL</sequence>